<dbReference type="GO" id="GO:0008761">
    <property type="term" value="F:UDP-N-acetylglucosamine 2-epimerase activity"/>
    <property type="evidence" value="ECO:0007669"/>
    <property type="project" value="UniProtKB-EC"/>
</dbReference>
<organism evidence="2 3">
    <name type="scientific">Haloarcula hispanica (strain ATCC 33960 / DSM 4426 / JCM 8911 / NBRC 102182 / NCIMB 2187 / VKM B-1755)</name>
    <dbReference type="NCBI Taxonomy" id="634497"/>
    <lineage>
        <taxon>Archaea</taxon>
        <taxon>Methanobacteriati</taxon>
        <taxon>Methanobacteriota</taxon>
        <taxon>Stenosarchaea group</taxon>
        <taxon>Halobacteria</taxon>
        <taxon>Halobacteriales</taxon>
        <taxon>Haloarculaceae</taxon>
        <taxon>Haloarcula</taxon>
    </lineage>
</organism>
<dbReference type="Pfam" id="PF02350">
    <property type="entry name" value="Epimerase_2"/>
    <property type="match status" value="1"/>
</dbReference>
<dbReference type="NCBIfam" id="TIGR00236">
    <property type="entry name" value="wecB"/>
    <property type="match status" value="1"/>
</dbReference>
<accession>G0I080</accession>
<evidence type="ECO:0000313" key="3">
    <source>
        <dbReference type="Proteomes" id="UP000005629"/>
    </source>
</evidence>
<dbReference type="AlphaFoldDB" id="G0I080"/>
<dbReference type="GeneID" id="25157541"/>
<keyword evidence="2" id="KW-0614">Plasmid</keyword>
<reference evidence="2 3" key="1">
    <citation type="journal article" date="2011" name="J. Bacteriol.">
        <title>Complete genome sequence of Haloarcula hispanica, a model haloarchaeon for studying genetics, metabolism, and virus-host interaction.</title>
        <authorList>
            <person name="Liu H."/>
            <person name="Wu Z."/>
            <person name="Li M."/>
            <person name="Zhang F."/>
            <person name="Zheng H."/>
            <person name="Han J."/>
            <person name="Liu J."/>
            <person name="Zhou J."/>
            <person name="Wang S."/>
            <person name="Xiang H."/>
        </authorList>
    </citation>
    <scope>NUCLEOTIDE SEQUENCE [LARGE SCALE GENOMIC DNA]</scope>
    <source>
        <strain evidence="3">ATCC 33960 / DSM 4426 / JCM 8911 / NBRC 102182 / NCIMB 2187 / VKM B-1755</strain>
        <plasmid evidence="2 3">pHH400</plasmid>
    </source>
</reference>
<geneLocation type="plasmid" evidence="2 3">
    <name>pHH400</name>
</geneLocation>
<dbReference type="Proteomes" id="UP000005629">
    <property type="component" value="Plasmid pHH400"/>
</dbReference>
<gene>
    <name evidence="2" type="primary">wecB</name>
    <name evidence="2" type="ordered locus">HAH_5168</name>
</gene>
<dbReference type="InterPro" id="IPR003331">
    <property type="entry name" value="UDP_GlcNAc_Epimerase_2_dom"/>
</dbReference>
<dbReference type="SUPFAM" id="SSF53756">
    <property type="entry name" value="UDP-Glycosyltransferase/glycogen phosphorylase"/>
    <property type="match status" value="1"/>
</dbReference>
<dbReference type="RefSeq" id="WP_014031158.1">
    <property type="nucleotide sequence ID" value="NC_015944.1"/>
</dbReference>
<dbReference type="PANTHER" id="PTHR43174">
    <property type="entry name" value="UDP-N-ACETYLGLUCOSAMINE 2-EPIMERASE"/>
    <property type="match status" value="1"/>
</dbReference>
<name>G0I080_HALHT</name>
<dbReference type="PANTHER" id="PTHR43174:SF1">
    <property type="entry name" value="UDP-N-ACETYLGLUCOSAMINE 2-EPIMERASE"/>
    <property type="match status" value="1"/>
</dbReference>
<dbReference type="HOGENOM" id="CLU_041674_0_1_2"/>
<dbReference type="eggNOG" id="arCOG01392">
    <property type="taxonomic scope" value="Archaea"/>
</dbReference>
<dbReference type="EC" id="5.1.3.14" evidence="2"/>
<protein>
    <submittedName>
        <fullName evidence="2">UDP-N-acetylglucosamine 2-epimerase</fullName>
        <ecNumber evidence="2">5.1.3.14</ecNumber>
    </submittedName>
</protein>
<dbReference type="CDD" id="cd03786">
    <property type="entry name" value="GTB_UDP-GlcNAc_2-Epimerase"/>
    <property type="match status" value="1"/>
</dbReference>
<dbReference type="OrthoDB" id="7018at2157"/>
<dbReference type="KEGG" id="hhi:HAH_5168"/>
<evidence type="ECO:0000313" key="2">
    <source>
        <dbReference type="EMBL" id="AEM59301.1"/>
    </source>
</evidence>
<keyword evidence="2" id="KW-0413">Isomerase</keyword>
<sequence length="382" mass="41608">MANATAAFVLGTRPEIIKLAPVIKECDRRDVSTIVIHTGQHYSKSLDTVFFRQLDLAPPAVNLDVGSGSHGEQTGEMVIGIEQHLKDADPDVLFVQGDTNSTLAGALAGSKLDIEVAHIEAGLRSYDRDMPEERNRIIIDHAVDHLYPPTGETANLLREEGISDNRITVTGNTIVDAVMAYDDTSSSVSSILADLDLSPGEFDLLTAHRAENVDDRDRFANILFGVAAAATRRENDVIYPVHPRAKDRLEEFDLSVPDCIRTVEPLDFFDFLRLESTASLVFTDSGGVQEETCVLGTPCVTLRNGTERPETVFAGANCIVGHRPDDIVAGARQMRPKVGDWELPFGDGNASEYILDDLGFDASHRTRQPQERAASSGGVKEP</sequence>
<dbReference type="InterPro" id="IPR029767">
    <property type="entry name" value="WecB-like"/>
</dbReference>
<dbReference type="EMBL" id="CP002923">
    <property type="protein sequence ID" value="AEM59301.1"/>
    <property type="molecule type" value="Genomic_DNA"/>
</dbReference>
<proteinExistence type="predicted"/>
<feature type="domain" description="UDP-N-acetylglucosamine 2-epimerase" evidence="1">
    <location>
        <begin position="25"/>
        <end position="356"/>
    </location>
</feature>
<evidence type="ECO:0000259" key="1">
    <source>
        <dbReference type="Pfam" id="PF02350"/>
    </source>
</evidence>
<dbReference type="Gene3D" id="3.40.50.2000">
    <property type="entry name" value="Glycogen Phosphorylase B"/>
    <property type="match status" value="2"/>
</dbReference>